<comment type="subcellular location">
    <subcellularLocation>
        <location evidence="1">Cell membrane</location>
        <topology evidence="1">Multi-pass membrane protein</topology>
    </subcellularLocation>
</comment>
<comment type="caution">
    <text evidence="10">The sequence shown here is derived from an EMBL/GenBank/DDBJ whole genome shotgun (WGS) entry which is preliminary data.</text>
</comment>
<keyword evidence="2" id="KW-1003">Cell membrane</keyword>
<accession>A0A4S4BQ75</accession>
<dbReference type="AlphaFoldDB" id="A0A4S4BQ75"/>
<evidence type="ECO:0000256" key="4">
    <source>
        <dbReference type="ARBA" id="ARBA00022989"/>
    </source>
</evidence>
<name>A0A4S4BQ75_9BACL</name>
<dbReference type="GO" id="GO:0005886">
    <property type="term" value="C:plasma membrane"/>
    <property type="evidence" value="ECO:0007669"/>
    <property type="project" value="UniProtKB-SubCell"/>
</dbReference>
<feature type="domain" description="ABC3 transporter permease C-terminal" evidence="8">
    <location>
        <begin position="250"/>
        <end position="373"/>
    </location>
</feature>
<keyword evidence="5 7" id="KW-0472">Membrane</keyword>
<keyword evidence="3 7" id="KW-0812">Transmembrane</keyword>
<evidence type="ECO:0000313" key="10">
    <source>
        <dbReference type="EMBL" id="THF77077.1"/>
    </source>
</evidence>
<dbReference type="OrthoDB" id="9793166at2"/>
<feature type="transmembrane region" description="Helical" evidence="7">
    <location>
        <begin position="771"/>
        <end position="794"/>
    </location>
</feature>
<dbReference type="InterPro" id="IPR050250">
    <property type="entry name" value="Macrolide_Exporter_MacB"/>
</dbReference>
<feature type="transmembrane region" description="Helical" evidence="7">
    <location>
        <begin position="418"/>
        <end position="438"/>
    </location>
</feature>
<keyword evidence="11" id="KW-1185">Reference proteome</keyword>
<feature type="domain" description="ABC3 transporter permease C-terminal" evidence="8">
    <location>
        <begin position="722"/>
        <end position="837"/>
    </location>
</feature>
<dbReference type="Pfam" id="PF12704">
    <property type="entry name" value="MacB_PCD"/>
    <property type="match status" value="1"/>
</dbReference>
<evidence type="ECO:0000256" key="5">
    <source>
        <dbReference type="ARBA" id="ARBA00023136"/>
    </source>
</evidence>
<evidence type="ECO:0000259" key="8">
    <source>
        <dbReference type="Pfam" id="PF02687"/>
    </source>
</evidence>
<feature type="transmembrane region" description="Helical" evidence="7">
    <location>
        <begin position="806"/>
        <end position="826"/>
    </location>
</feature>
<feature type="transmembrane region" description="Helical" evidence="7">
    <location>
        <begin position="341"/>
        <end position="363"/>
    </location>
</feature>
<dbReference type="Proteomes" id="UP000310636">
    <property type="component" value="Unassembled WGS sequence"/>
</dbReference>
<organism evidence="10 11">
    <name type="scientific">Cohnella fermenti</name>
    <dbReference type="NCBI Taxonomy" id="2565925"/>
    <lineage>
        <taxon>Bacteria</taxon>
        <taxon>Bacillati</taxon>
        <taxon>Bacillota</taxon>
        <taxon>Bacilli</taxon>
        <taxon>Bacillales</taxon>
        <taxon>Paenibacillaceae</taxon>
        <taxon>Cohnella</taxon>
    </lineage>
</organism>
<dbReference type="PANTHER" id="PTHR30572:SF4">
    <property type="entry name" value="ABC TRANSPORTER PERMEASE YTRF"/>
    <property type="match status" value="1"/>
</dbReference>
<feature type="transmembrane region" description="Helical" evidence="7">
    <location>
        <begin position="300"/>
        <end position="321"/>
    </location>
</feature>
<evidence type="ECO:0000256" key="2">
    <source>
        <dbReference type="ARBA" id="ARBA00022475"/>
    </source>
</evidence>
<dbReference type="InterPro" id="IPR003838">
    <property type="entry name" value="ABC3_permease_C"/>
</dbReference>
<evidence type="ECO:0000256" key="7">
    <source>
        <dbReference type="SAM" id="Phobius"/>
    </source>
</evidence>
<evidence type="ECO:0000256" key="3">
    <source>
        <dbReference type="ARBA" id="ARBA00022692"/>
    </source>
</evidence>
<dbReference type="Pfam" id="PF02687">
    <property type="entry name" value="FtsX"/>
    <property type="match status" value="2"/>
</dbReference>
<feature type="transmembrane region" description="Helical" evidence="7">
    <location>
        <begin position="242"/>
        <end position="266"/>
    </location>
</feature>
<protein>
    <submittedName>
        <fullName evidence="10">ABC transporter permease</fullName>
    </submittedName>
</protein>
<dbReference type="InterPro" id="IPR025857">
    <property type="entry name" value="MacB_PCD"/>
</dbReference>
<feature type="domain" description="MacB-like periplasmic core" evidence="9">
    <location>
        <begin position="19"/>
        <end position="213"/>
    </location>
</feature>
<feature type="transmembrane region" description="Helical" evidence="7">
    <location>
        <begin position="717"/>
        <end position="738"/>
    </location>
</feature>
<comment type="similarity">
    <text evidence="6">Belongs to the ABC-4 integral membrane protein family.</text>
</comment>
<feature type="transmembrane region" description="Helical" evidence="7">
    <location>
        <begin position="20"/>
        <end position="41"/>
    </location>
</feature>
<sequence length="846" mass="92050">MKGYSALAGRYLKQQRKRSVLTVIGIILSVALISAIGTMAMSIKDNLYKEAVYDNGSYHFGYAETDSKLYDELTNNVLVDKVGAMKQSATTQVQDSVTLTLKEVNKDALELAPLHLAAGRAPQSEGEIMLEEWILPYLPGEPELGGTTTLNGPDGQPRTYTVSGLLNNSRSSQLNFSSSVIALRDDVGASAGELTLLVTLRPGVDISDHMQQFSKLAEDTFMANLMVLSYMGESPNDNFNQVMAVIFGTLIGLVVLSTAAVIYNIFHISVLERIRQFGLLRTLGATPSQIRGLVFREASVLAAIGIPLGLLCGWGVLWLIITLMVEAGFRVLSLEQFELSWRPWVLIGSVGVGLLSVYLAAWLPARKAASVSPVDAVRGAGSIVRESYRRFRLPSPLQAFGVGGNMAAKNIRRNRSKFRITSFSVIISVTLFIVFHYFTQEMFTLTSSSNGEDRIAFSVTRSYQVESEDRQAEDFLTEAQIEAIKAVPGVHGVYGRYGSFGLEALVPKKMVNQEFLDISQMQYAEMTDGGVAYSRVYTSLLKYDNARLKEAASYLVDGTADPEKLKAMNGVLLVQAVKPEDPDTGKKTILDLTSYQVGDKLLLDLSGGAEGDGAAAASEVTVGGILSEAPFGYLYEANSLRVMAPIDVYDGLVGGNEATRPIDLVRDGIDIAMEDGADSGPAREALRNLTNETKGAYLVDTAASQKEQRQFNLQMKIFIYGFLVVIGLIGSLNIVNTVQTNLLLRRREFGLLQAVGMTLGQLKRMATLEGVWFGLLGAFWGLVLGIGISYLLFVQLTNLQGMAFRFPWGGSLICCAAAFAVGLFSVQGPLRRLAKTNLIDSLREEN</sequence>
<gene>
    <name evidence="10" type="ORF">E6C55_17060</name>
</gene>
<keyword evidence="4 7" id="KW-1133">Transmembrane helix</keyword>
<evidence type="ECO:0000256" key="1">
    <source>
        <dbReference type="ARBA" id="ARBA00004651"/>
    </source>
</evidence>
<dbReference type="GO" id="GO:0022857">
    <property type="term" value="F:transmembrane transporter activity"/>
    <property type="evidence" value="ECO:0007669"/>
    <property type="project" value="TreeGrafter"/>
</dbReference>
<dbReference type="PANTHER" id="PTHR30572">
    <property type="entry name" value="MEMBRANE COMPONENT OF TRANSPORTER-RELATED"/>
    <property type="match status" value="1"/>
</dbReference>
<dbReference type="EMBL" id="SSOB01000021">
    <property type="protein sequence ID" value="THF77077.1"/>
    <property type="molecule type" value="Genomic_DNA"/>
</dbReference>
<dbReference type="RefSeq" id="WP_136371025.1">
    <property type="nucleotide sequence ID" value="NZ_SSOB01000021.1"/>
</dbReference>
<evidence type="ECO:0000256" key="6">
    <source>
        <dbReference type="ARBA" id="ARBA00038076"/>
    </source>
</evidence>
<evidence type="ECO:0000313" key="11">
    <source>
        <dbReference type="Proteomes" id="UP000310636"/>
    </source>
</evidence>
<evidence type="ECO:0000259" key="9">
    <source>
        <dbReference type="Pfam" id="PF12704"/>
    </source>
</evidence>
<proteinExistence type="inferred from homology"/>
<reference evidence="10 11" key="1">
    <citation type="submission" date="2019-04" db="EMBL/GenBank/DDBJ databases">
        <title>Cohnella sp. nov. isolated from preserved vegetables.</title>
        <authorList>
            <person name="Lin S.-Y."/>
            <person name="Hung M.-H."/>
            <person name="Young C.-C."/>
        </authorList>
    </citation>
    <scope>NUCLEOTIDE SEQUENCE [LARGE SCALE GENOMIC DNA]</scope>
    <source>
        <strain evidence="10 11">CC-MHH1044</strain>
    </source>
</reference>